<dbReference type="EMBL" id="HBGI01003869">
    <property type="protein sequence ID" value="CAD9240778.1"/>
    <property type="molecule type" value="Transcribed_RNA"/>
</dbReference>
<proteinExistence type="predicted"/>
<dbReference type="PANTHER" id="PTHR34801:SF2">
    <property type="entry name" value="EXPRESSED PROTEIN"/>
    <property type="match status" value="1"/>
</dbReference>
<name>A0A7S1XJH7_9RHOD</name>
<evidence type="ECO:0008006" key="2">
    <source>
        <dbReference type="Google" id="ProtNLM"/>
    </source>
</evidence>
<dbReference type="PANTHER" id="PTHR34801">
    <property type="entry name" value="EXPRESSED PROTEIN"/>
    <property type="match status" value="1"/>
</dbReference>
<dbReference type="InterPro" id="IPR010865">
    <property type="entry name" value="DUF1499"/>
</dbReference>
<accession>A0A7S1XJH7</accession>
<reference evidence="1" key="1">
    <citation type="submission" date="2021-01" db="EMBL/GenBank/DDBJ databases">
        <authorList>
            <person name="Corre E."/>
            <person name="Pelletier E."/>
            <person name="Niang G."/>
            <person name="Scheremetjew M."/>
            <person name="Finn R."/>
            <person name="Kale V."/>
            <person name="Holt S."/>
            <person name="Cochrane G."/>
            <person name="Meng A."/>
            <person name="Brown T."/>
            <person name="Cohen L."/>
        </authorList>
    </citation>
    <scope>NUCLEOTIDE SEQUENCE</scope>
    <source>
        <strain evidence="1">CCMP3124</strain>
    </source>
</reference>
<protein>
    <recommendedName>
        <fullName evidence="2">DUF1499 domain-containing protein</fullName>
    </recommendedName>
</protein>
<evidence type="ECO:0000313" key="1">
    <source>
        <dbReference type="EMBL" id="CAD9240778.1"/>
    </source>
</evidence>
<sequence>MVAFIVGVLRGGCADAIAAPRANTSARVATVRMARREEHYGADGSPAPSKPSRRAVIHGAAAALLLSGMTLLDAKDAEASVFHFSGKRPNALLGPKGGDRYLELCPDKPNCISTSSNAYSKQFVPPWTYNPDGATSKKSMKQAVEELTRAIEAYPGAKIVTSRATNSTLGGGWYIASEFESSFMGFVDDVEFLFSPDGKTVDYRSASRIGEDDFKANRTRIKNLRVELQNSGWMSVGF</sequence>
<gene>
    <name evidence="1" type="ORF">EAUS1353_LOCUS2517</name>
</gene>
<dbReference type="Pfam" id="PF07386">
    <property type="entry name" value="DUF1499"/>
    <property type="match status" value="1"/>
</dbReference>
<organism evidence="1">
    <name type="scientific">Erythrolobus australicus</name>
    <dbReference type="NCBI Taxonomy" id="1077150"/>
    <lineage>
        <taxon>Eukaryota</taxon>
        <taxon>Rhodophyta</taxon>
        <taxon>Bangiophyceae</taxon>
        <taxon>Porphyridiales</taxon>
        <taxon>Porphyridiaceae</taxon>
        <taxon>Erythrolobus</taxon>
    </lineage>
</organism>
<dbReference type="AlphaFoldDB" id="A0A7S1XJH7"/>